<dbReference type="Proteomes" id="UP000654913">
    <property type="component" value="Chromosome 1"/>
</dbReference>
<evidence type="ECO:0000256" key="1">
    <source>
        <dbReference type="SAM" id="MobiDB-lite"/>
    </source>
</evidence>
<dbReference type="KEGG" id="apuu:APUU_10983A"/>
<evidence type="ECO:0000313" key="2">
    <source>
        <dbReference type="EMBL" id="BCS18155.1"/>
    </source>
</evidence>
<feature type="region of interest" description="Disordered" evidence="1">
    <location>
        <begin position="25"/>
        <end position="60"/>
    </location>
</feature>
<protein>
    <submittedName>
        <fullName evidence="2">Uncharacterized protein</fullName>
    </submittedName>
</protein>
<reference evidence="2" key="1">
    <citation type="submission" date="2021-01" db="EMBL/GenBank/DDBJ databases">
        <authorList>
            <consortium name="Aspergillus puulaauensis MK2 genome sequencing consortium"/>
            <person name="Kazuki M."/>
            <person name="Futagami T."/>
        </authorList>
    </citation>
    <scope>NUCLEOTIDE SEQUENCE</scope>
    <source>
        <strain evidence="2">MK2</strain>
    </source>
</reference>
<dbReference type="EMBL" id="AP024443">
    <property type="protein sequence ID" value="BCS18155.1"/>
    <property type="molecule type" value="Genomic_DNA"/>
</dbReference>
<keyword evidence="3" id="KW-1185">Reference proteome</keyword>
<proteinExistence type="predicted"/>
<dbReference type="RefSeq" id="XP_041550349.1">
    <property type="nucleotide sequence ID" value="XM_041706851.1"/>
</dbReference>
<sequence>MIYSGHRLVVVDGLNAAREVILSSHSHSHLGPPESSKTKNDATDAVPQMPSNLHPISNPRGLHLLAPQYGNSRVATASAHSLAITAELLPARFWSLKEGDFNGLCVTMTRE</sequence>
<dbReference type="AlphaFoldDB" id="A0A7R7XBD5"/>
<reference evidence="2" key="2">
    <citation type="submission" date="2021-02" db="EMBL/GenBank/DDBJ databases">
        <title>Aspergillus puulaauensis MK2 genome sequence.</title>
        <authorList>
            <person name="Futagami T."/>
            <person name="Mori K."/>
            <person name="Kadooka C."/>
            <person name="Tanaka T."/>
        </authorList>
    </citation>
    <scope>NUCLEOTIDE SEQUENCE</scope>
    <source>
        <strain evidence="2">MK2</strain>
    </source>
</reference>
<accession>A0A7R7XBD5</accession>
<organism evidence="2 3">
    <name type="scientific">Aspergillus puulaauensis</name>
    <dbReference type="NCBI Taxonomy" id="1220207"/>
    <lineage>
        <taxon>Eukaryota</taxon>
        <taxon>Fungi</taxon>
        <taxon>Dikarya</taxon>
        <taxon>Ascomycota</taxon>
        <taxon>Pezizomycotina</taxon>
        <taxon>Eurotiomycetes</taxon>
        <taxon>Eurotiomycetidae</taxon>
        <taxon>Eurotiales</taxon>
        <taxon>Aspergillaceae</taxon>
        <taxon>Aspergillus</taxon>
    </lineage>
</organism>
<dbReference type="GeneID" id="64968160"/>
<name>A0A7R7XBD5_9EURO</name>
<gene>
    <name evidence="2" type="ORF">APUU_10983A</name>
</gene>
<evidence type="ECO:0000313" key="3">
    <source>
        <dbReference type="Proteomes" id="UP000654913"/>
    </source>
</evidence>